<gene>
    <name evidence="1" type="ORF">Q9K01_06110</name>
</gene>
<sequence length="219" mass="23530">MSPGTGDLSLAGEVALAWARGPTRSLLVPLLTLDERLGRIVAAAREPMLAQMRLAWWRDRLGEARETRPRGDPVLDAIGEHWRGEEPALVALVDGWEELLGEAPLNENAFERFAEGKGAAFAAAARLAGQGGYAEAARLAGCRYALGDCLSRLSNPLERKRLRTVANRISSGRSRLPRALRPLAVLGGLGERVLRRGAGPLFGDRASALLATRLGILGR</sequence>
<comment type="caution">
    <text evidence="1">The sequence shown here is derived from an EMBL/GenBank/DDBJ whole genome shotgun (WGS) entry which is preliminary data.</text>
</comment>
<proteinExistence type="predicted"/>
<dbReference type="Proteomes" id="UP001235664">
    <property type="component" value="Unassembled WGS sequence"/>
</dbReference>
<reference evidence="1 2" key="1">
    <citation type="submission" date="2023-08" db="EMBL/GenBank/DDBJ databases">
        <title>genomic of DY56.</title>
        <authorList>
            <person name="Wang Y."/>
        </authorList>
    </citation>
    <scope>NUCLEOTIDE SEQUENCE [LARGE SCALE GENOMIC DNA]</scope>
    <source>
        <strain evidence="1 2">DY56-A-20</strain>
    </source>
</reference>
<accession>A0ABT9H797</accession>
<evidence type="ECO:0000313" key="2">
    <source>
        <dbReference type="Proteomes" id="UP001235664"/>
    </source>
</evidence>
<evidence type="ECO:0008006" key="3">
    <source>
        <dbReference type="Google" id="ProtNLM"/>
    </source>
</evidence>
<organism evidence="1 2">
    <name type="scientific">Qipengyuania benthica</name>
    <dbReference type="NCBI Taxonomy" id="3067651"/>
    <lineage>
        <taxon>Bacteria</taxon>
        <taxon>Pseudomonadati</taxon>
        <taxon>Pseudomonadota</taxon>
        <taxon>Alphaproteobacteria</taxon>
        <taxon>Sphingomonadales</taxon>
        <taxon>Erythrobacteraceae</taxon>
        <taxon>Qipengyuania</taxon>
    </lineage>
</organism>
<name>A0ABT9H797_9SPHN</name>
<dbReference type="EMBL" id="JAVAIL010000002">
    <property type="protein sequence ID" value="MDP4539191.1"/>
    <property type="molecule type" value="Genomic_DNA"/>
</dbReference>
<protein>
    <recommendedName>
        <fullName evidence="3">Phytoene synthase</fullName>
    </recommendedName>
</protein>
<evidence type="ECO:0000313" key="1">
    <source>
        <dbReference type="EMBL" id="MDP4539191.1"/>
    </source>
</evidence>
<dbReference type="RefSeq" id="WP_305929330.1">
    <property type="nucleotide sequence ID" value="NZ_JAVAIL010000002.1"/>
</dbReference>
<keyword evidence="2" id="KW-1185">Reference proteome</keyword>